<dbReference type="Pfam" id="PF25853">
    <property type="entry name" value="DUF6311_C"/>
    <property type="match status" value="1"/>
</dbReference>
<feature type="domain" description="DUF6311" evidence="3">
    <location>
        <begin position="437"/>
        <end position="550"/>
    </location>
</feature>
<feature type="transmembrane region" description="Helical" evidence="1">
    <location>
        <begin position="136"/>
        <end position="153"/>
    </location>
</feature>
<evidence type="ECO:0000313" key="4">
    <source>
        <dbReference type="EMBL" id="TQF13067.1"/>
    </source>
</evidence>
<proteinExistence type="predicted"/>
<dbReference type="AlphaFoldDB" id="A0A540WVS9"/>
<feature type="transmembrane region" description="Helical" evidence="1">
    <location>
        <begin position="329"/>
        <end position="354"/>
    </location>
</feature>
<feature type="transmembrane region" description="Helical" evidence="1">
    <location>
        <begin position="9"/>
        <end position="27"/>
    </location>
</feature>
<protein>
    <recommendedName>
        <fullName evidence="6">Glycosyltransferase RgtA/B/C/D-like domain-containing protein</fullName>
    </recommendedName>
</protein>
<feature type="domain" description="DUF6311" evidence="2">
    <location>
        <begin position="18"/>
        <end position="416"/>
    </location>
</feature>
<comment type="caution">
    <text evidence="4">The sequence shown here is derived from an EMBL/GenBank/DDBJ whole genome shotgun (WGS) entry which is preliminary data.</text>
</comment>
<dbReference type="Pfam" id="PF19830">
    <property type="entry name" value="DUF6311"/>
    <property type="match status" value="1"/>
</dbReference>
<organism evidence="4 5">
    <name type="scientific">Myxococcus llanfairpwllgwyngyllgogerychwyrndrobwllllantysiliogogogochensis</name>
    <dbReference type="NCBI Taxonomy" id="2590453"/>
    <lineage>
        <taxon>Bacteria</taxon>
        <taxon>Pseudomonadati</taxon>
        <taxon>Myxococcota</taxon>
        <taxon>Myxococcia</taxon>
        <taxon>Myxococcales</taxon>
        <taxon>Cystobacterineae</taxon>
        <taxon>Myxococcaceae</taxon>
        <taxon>Myxococcus</taxon>
    </lineage>
</organism>
<accession>A0A540WVS9</accession>
<evidence type="ECO:0000259" key="3">
    <source>
        <dbReference type="Pfam" id="PF25853"/>
    </source>
</evidence>
<evidence type="ECO:0000259" key="2">
    <source>
        <dbReference type="Pfam" id="PF19830"/>
    </source>
</evidence>
<keyword evidence="1" id="KW-0812">Transmembrane</keyword>
<gene>
    <name evidence="4" type="ORF">FJV41_25900</name>
</gene>
<sequence length="577" mass="62845">MGSGVEGRWTWVAPLLAAVFGLLWYLAVGGGPTLDPTDLDWLGGDFAQHALGWMHFRDAPWGFPLGSTPGLLRPLPMSVAFSDSNPWVSLALKPFAHWLPRDFQFIGPWLALCFMLQGWLGARLTGLFTPSPVQRVLGGALFVLAPVLLYRTGHDTLCAQWLLTGMLWVHLRPRASTRDAWKALGWALLLNTLASGIHPYLEVMVFALTLSLLATVTWREHHLSRRAAALALAGLCLVPAALFVAFGYVGQGVRSGSAGFGYFSSDLLTLVNPMDWSRVLPGLPTGRGQYEGFGYLGTGVLALAAAALWKPQGVGAQVRERLRTHAPLVVVLLLLAVLALSSVLTVAGVTVLSLRKAVSPLLPLLSPFRASGRFIWPLHYAVLTGLLALTLWRWRQRPAVATGLLLGAVLLQSLDTAELWTRNHFAVTPWPRLKAPEWALVDASYRHLVLVPPYVHLSETPCLKSAFVERDYVSFGDLAYRQGLTTNSGYPARLSEARVSEVCEALLTDVSAGRLSPDTLYIVDPARLESFRRLGDAVTCGTVEGFQVCVAQREGRLREALSRSAPSPMGTSVDTPR</sequence>
<dbReference type="EMBL" id="VIFM01000114">
    <property type="protein sequence ID" value="TQF13067.1"/>
    <property type="molecule type" value="Genomic_DNA"/>
</dbReference>
<evidence type="ECO:0000313" key="5">
    <source>
        <dbReference type="Proteomes" id="UP000315369"/>
    </source>
</evidence>
<keyword evidence="1" id="KW-1133">Transmembrane helix</keyword>
<reference evidence="4 5" key="1">
    <citation type="submission" date="2019-06" db="EMBL/GenBank/DDBJ databases">
        <authorList>
            <person name="Livingstone P."/>
            <person name="Whitworth D."/>
        </authorList>
    </citation>
    <scope>NUCLEOTIDE SEQUENCE [LARGE SCALE GENOMIC DNA]</scope>
    <source>
        <strain evidence="4 5">AM401</strain>
    </source>
</reference>
<dbReference type="OrthoDB" id="1814621at2"/>
<keyword evidence="5" id="KW-1185">Reference proteome</keyword>
<feature type="transmembrane region" description="Helical" evidence="1">
    <location>
        <begin position="105"/>
        <end position="124"/>
    </location>
</feature>
<feature type="transmembrane region" description="Helical" evidence="1">
    <location>
        <begin position="197"/>
        <end position="216"/>
    </location>
</feature>
<dbReference type="InterPro" id="IPR058671">
    <property type="entry name" value="DUF6311_C"/>
</dbReference>
<feature type="transmembrane region" description="Helical" evidence="1">
    <location>
        <begin position="292"/>
        <end position="309"/>
    </location>
</feature>
<keyword evidence="1" id="KW-0472">Membrane</keyword>
<dbReference type="InterPro" id="IPR046278">
    <property type="entry name" value="DUF6311"/>
</dbReference>
<feature type="transmembrane region" description="Helical" evidence="1">
    <location>
        <begin position="374"/>
        <end position="392"/>
    </location>
</feature>
<name>A0A540WVS9_9BACT</name>
<feature type="transmembrane region" description="Helical" evidence="1">
    <location>
        <begin position="228"/>
        <end position="249"/>
    </location>
</feature>
<dbReference type="Proteomes" id="UP000315369">
    <property type="component" value="Unassembled WGS sequence"/>
</dbReference>
<evidence type="ECO:0008006" key="6">
    <source>
        <dbReference type="Google" id="ProtNLM"/>
    </source>
</evidence>
<evidence type="ECO:0000256" key="1">
    <source>
        <dbReference type="SAM" id="Phobius"/>
    </source>
</evidence>